<feature type="compositionally biased region" description="Polar residues" evidence="1">
    <location>
        <begin position="1"/>
        <end position="11"/>
    </location>
</feature>
<protein>
    <submittedName>
        <fullName evidence="2">Uncharacterized protein</fullName>
    </submittedName>
</protein>
<evidence type="ECO:0000313" key="3">
    <source>
        <dbReference type="Proteomes" id="UP000076798"/>
    </source>
</evidence>
<feature type="compositionally biased region" description="Low complexity" evidence="1">
    <location>
        <begin position="12"/>
        <end position="29"/>
    </location>
</feature>
<dbReference type="EMBL" id="KV428391">
    <property type="protein sequence ID" value="KZT32084.1"/>
    <property type="molecule type" value="Genomic_DNA"/>
</dbReference>
<name>A0A165XDG0_9AGAM</name>
<gene>
    <name evidence="2" type="ORF">SISSUDRAFT_1123591</name>
</gene>
<dbReference type="AlphaFoldDB" id="A0A165XDG0"/>
<feature type="region of interest" description="Disordered" evidence="1">
    <location>
        <begin position="1"/>
        <end position="112"/>
    </location>
</feature>
<feature type="compositionally biased region" description="Basic and acidic residues" evidence="1">
    <location>
        <begin position="96"/>
        <end position="112"/>
    </location>
</feature>
<accession>A0A165XDG0</accession>
<feature type="compositionally biased region" description="Basic and acidic residues" evidence="1">
    <location>
        <begin position="47"/>
        <end position="75"/>
    </location>
</feature>
<sequence length="137" mass="15577">MSSVSTAQHSESPATTHSPSPAPSSSSVPHKPKPINVFSNDGSFLDRLYRTKREEEEKKKQEEMLLRKRNFDERFKRRGKRPAPTTETETTTSEEPVAKKPKSEVEKPPTKYEQDVKLYTEHKSLKDVGAGVRPLIK</sequence>
<reference evidence="2 3" key="1">
    <citation type="journal article" date="2016" name="Mol. Biol. Evol.">
        <title>Comparative Genomics of Early-Diverging Mushroom-Forming Fungi Provides Insights into the Origins of Lignocellulose Decay Capabilities.</title>
        <authorList>
            <person name="Nagy L.G."/>
            <person name="Riley R."/>
            <person name="Tritt A."/>
            <person name="Adam C."/>
            <person name="Daum C."/>
            <person name="Floudas D."/>
            <person name="Sun H."/>
            <person name="Yadav J.S."/>
            <person name="Pangilinan J."/>
            <person name="Larsson K.H."/>
            <person name="Matsuura K."/>
            <person name="Barry K."/>
            <person name="Labutti K."/>
            <person name="Kuo R."/>
            <person name="Ohm R.A."/>
            <person name="Bhattacharya S.S."/>
            <person name="Shirouzu T."/>
            <person name="Yoshinaga Y."/>
            <person name="Martin F.M."/>
            <person name="Grigoriev I.V."/>
            <person name="Hibbett D.S."/>
        </authorList>
    </citation>
    <scope>NUCLEOTIDE SEQUENCE [LARGE SCALE GENOMIC DNA]</scope>
    <source>
        <strain evidence="2 3">HHB10207 ss-3</strain>
    </source>
</reference>
<dbReference type="OrthoDB" id="5544050at2759"/>
<evidence type="ECO:0000256" key="1">
    <source>
        <dbReference type="SAM" id="MobiDB-lite"/>
    </source>
</evidence>
<evidence type="ECO:0000313" key="2">
    <source>
        <dbReference type="EMBL" id="KZT32084.1"/>
    </source>
</evidence>
<keyword evidence="3" id="KW-1185">Reference proteome</keyword>
<dbReference type="Proteomes" id="UP000076798">
    <property type="component" value="Unassembled WGS sequence"/>
</dbReference>
<feature type="compositionally biased region" description="Low complexity" evidence="1">
    <location>
        <begin position="85"/>
        <end position="95"/>
    </location>
</feature>
<proteinExistence type="predicted"/>
<organism evidence="2 3">
    <name type="scientific">Sistotremastrum suecicum HHB10207 ss-3</name>
    <dbReference type="NCBI Taxonomy" id="1314776"/>
    <lineage>
        <taxon>Eukaryota</taxon>
        <taxon>Fungi</taxon>
        <taxon>Dikarya</taxon>
        <taxon>Basidiomycota</taxon>
        <taxon>Agaricomycotina</taxon>
        <taxon>Agaricomycetes</taxon>
        <taxon>Sistotremastrales</taxon>
        <taxon>Sistotremastraceae</taxon>
        <taxon>Sistotremastrum</taxon>
    </lineage>
</organism>